<dbReference type="InterPro" id="IPR014426">
    <property type="entry name" value="UPF0282_hydrls"/>
</dbReference>
<dbReference type="HAMAP" id="MF_01406">
    <property type="entry name" value="UPF0282"/>
    <property type="match status" value="1"/>
</dbReference>
<organism evidence="2 3">
    <name type="scientific">Infirmifilum uzonense</name>
    <dbReference type="NCBI Taxonomy" id="1550241"/>
    <lineage>
        <taxon>Archaea</taxon>
        <taxon>Thermoproteota</taxon>
        <taxon>Thermoprotei</taxon>
        <taxon>Thermofilales</taxon>
        <taxon>Thermofilaceae</taxon>
        <taxon>Infirmifilum</taxon>
    </lineage>
</organism>
<reference evidence="2 3" key="1">
    <citation type="journal article" date="2015" name="Stand. Genomic Sci.">
        <title>Complete genome sequence of and proposal of Thermofilum uzonense sp. nov. a novel hyperthermophilic crenarchaeon and emended description of the genus Thermofilum.</title>
        <authorList>
            <person name="Toshchakov S.V."/>
            <person name="Korzhenkov A.A."/>
            <person name="Samarov N.I."/>
            <person name="Mazunin I.O."/>
            <person name="Mozhey O.I."/>
            <person name="Shmyr I.S."/>
            <person name="Derbikova K.S."/>
            <person name="Taranov E.A."/>
            <person name="Dominova I.N."/>
            <person name="Bonch-Osmolovskaya E.A."/>
            <person name="Patrushev M.V."/>
            <person name="Podosokorskaya O.A."/>
            <person name="Kublanov I.V."/>
        </authorList>
    </citation>
    <scope>NUCLEOTIDE SEQUENCE [LARGE SCALE GENOMIC DNA]</scope>
    <source>
        <strain evidence="2 3">1807-2</strain>
    </source>
</reference>
<sequence>MAITPIADESLGVRSMSLFVETPDTRILFDAGVSLGPHRYGLPPHPEEFRALNLHRERVAEFAEKAEIVTISHYHRDHFTPPYASLYECTERDTFFEVYSGKTILAKSQESNINHSQKLRARALVKALEESKAGARLVYLDNNSFKAGDTLISGFLAMHGDERLGWVLCFKLYVAGEPILAFMPDVQGPVSDEALQVLLGEGFRVAVIGGPPTYLTRESGDNRVKKGLENLSKALRVNRVNVLSHHILRDPDWRGVLEEYAPGAEVKLYSEIAGFEFTPLEAYRNLLYETDPPPASYLESLRRKTLKCSDL</sequence>
<proteinExistence type="inferred from homology"/>
<name>A0A0F7FKG4_9CREN</name>
<protein>
    <recommendedName>
        <fullName evidence="1">UPF0282 protein MA03_07860</fullName>
    </recommendedName>
</protein>
<evidence type="ECO:0000313" key="2">
    <source>
        <dbReference type="EMBL" id="AKG39444.1"/>
    </source>
</evidence>
<dbReference type="EMBL" id="CP009961">
    <property type="protein sequence ID" value="AKG39444.1"/>
    <property type="molecule type" value="Genomic_DNA"/>
</dbReference>
<dbReference type="PATRIC" id="fig|1550241.5.peg.1632"/>
<gene>
    <name evidence="2" type="ORF">MA03_07860</name>
</gene>
<dbReference type="Proteomes" id="UP000067434">
    <property type="component" value="Chromosome"/>
</dbReference>
<dbReference type="KEGG" id="thf:MA03_07860"/>
<evidence type="ECO:0000313" key="3">
    <source>
        <dbReference type="Proteomes" id="UP000067434"/>
    </source>
</evidence>
<dbReference type="STRING" id="1550241.MA03_07860"/>
<accession>A0A0F7FKG4</accession>
<dbReference type="SUPFAM" id="SSF56281">
    <property type="entry name" value="Metallo-hydrolase/oxidoreductase"/>
    <property type="match status" value="1"/>
</dbReference>
<dbReference type="Gene3D" id="3.60.15.10">
    <property type="entry name" value="Ribonuclease Z/Hydroxyacylglutathione hydrolase-like"/>
    <property type="match status" value="1"/>
</dbReference>
<dbReference type="AlphaFoldDB" id="A0A0F7FKG4"/>
<dbReference type="HOGENOM" id="CLU_079268_0_0_2"/>
<evidence type="ECO:0000256" key="1">
    <source>
        <dbReference type="HAMAP-Rule" id="MF_01406"/>
    </source>
</evidence>
<comment type="similarity">
    <text evidence="1">Belongs to the UPF0282 family.</text>
</comment>
<keyword evidence="3" id="KW-1185">Reference proteome</keyword>
<dbReference type="InterPro" id="IPR050114">
    <property type="entry name" value="UPF0173_UPF0282_UlaG_hydrolase"/>
</dbReference>
<dbReference type="PANTHER" id="PTHR43546:SF4">
    <property type="entry name" value="UPF0282 PROTEIN MJ1629"/>
    <property type="match status" value="1"/>
</dbReference>
<dbReference type="InterPro" id="IPR036866">
    <property type="entry name" value="RibonucZ/Hydroxyglut_hydro"/>
</dbReference>
<dbReference type="PANTHER" id="PTHR43546">
    <property type="entry name" value="UPF0173 METAL-DEPENDENT HYDROLASE MJ1163-RELATED"/>
    <property type="match status" value="1"/>
</dbReference>
<dbReference type="PIRSF" id="PIRSF004944">
    <property type="entry name" value="UCP004944_hydrls"/>
    <property type="match status" value="1"/>
</dbReference>